<gene>
    <name evidence="2" type="ORF">FIBSPDRAFT_941577</name>
</gene>
<proteinExistence type="predicted"/>
<reference evidence="2 3" key="1">
    <citation type="journal article" date="2016" name="Mol. Biol. Evol.">
        <title>Comparative Genomics of Early-Diverging Mushroom-Forming Fungi Provides Insights into the Origins of Lignocellulose Decay Capabilities.</title>
        <authorList>
            <person name="Nagy L.G."/>
            <person name="Riley R."/>
            <person name="Tritt A."/>
            <person name="Adam C."/>
            <person name="Daum C."/>
            <person name="Floudas D."/>
            <person name="Sun H."/>
            <person name="Yadav J.S."/>
            <person name="Pangilinan J."/>
            <person name="Larsson K.H."/>
            <person name="Matsuura K."/>
            <person name="Barry K."/>
            <person name="Labutti K."/>
            <person name="Kuo R."/>
            <person name="Ohm R.A."/>
            <person name="Bhattacharya S.S."/>
            <person name="Shirouzu T."/>
            <person name="Yoshinaga Y."/>
            <person name="Martin F.M."/>
            <person name="Grigoriev I.V."/>
            <person name="Hibbett D.S."/>
        </authorList>
    </citation>
    <scope>NUCLEOTIDE SEQUENCE [LARGE SCALE GENOMIC DNA]</scope>
    <source>
        <strain evidence="2 3">CBS 109695</strain>
    </source>
</reference>
<dbReference type="InterPro" id="IPR032675">
    <property type="entry name" value="LRR_dom_sf"/>
</dbReference>
<dbReference type="EMBL" id="KV418094">
    <property type="protein sequence ID" value="KZP03339.1"/>
    <property type="molecule type" value="Genomic_DNA"/>
</dbReference>
<dbReference type="OrthoDB" id="3365698at2759"/>
<dbReference type="Gene3D" id="1.20.1280.50">
    <property type="match status" value="1"/>
</dbReference>
<dbReference type="Proteomes" id="UP000076532">
    <property type="component" value="Unassembled WGS sequence"/>
</dbReference>
<dbReference type="Pfam" id="PF12937">
    <property type="entry name" value="F-box-like"/>
    <property type="match status" value="1"/>
</dbReference>
<dbReference type="STRING" id="436010.A0A167TVX7"/>
<accession>A0A167TVX7</accession>
<evidence type="ECO:0000313" key="3">
    <source>
        <dbReference type="Proteomes" id="UP000076532"/>
    </source>
</evidence>
<evidence type="ECO:0000259" key="1">
    <source>
        <dbReference type="Pfam" id="PF12937"/>
    </source>
</evidence>
<dbReference type="AlphaFoldDB" id="A0A167TVX7"/>
<dbReference type="Gene3D" id="3.80.10.10">
    <property type="entry name" value="Ribonuclease Inhibitor"/>
    <property type="match status" value="1"/>
</dbReference>
<feature type="domain" description="F-box" evidence="1">
    <location>
        <begin position="76"/>
        <end position="135"/>
    </location>
</feature>
<keyword evidence="3" id="KW-1185">Reference proteome</keyword>
<name>A0A167TVX7_9AGAM</name>
<evidence type="ECO:0000313" key="2">
    <source>
        <dbReference type="EMBL" id="KZP03339.1"/>
    </source>
</evidence>
<organism evidence="2 3">
    <name type="scientific">Athelia psychrophila</name>
    <dbReference type="NCBI Taxonomy" id="1759441"/>
    <lineage>
        <taxon>Eukaryota</taxon>
        <taxon>Fungi</taxon>
        <taxon>Dikarya</taxon>
        <taxon>Basidiomycota</taxon>
        <taxon>Agaricomycotina</taxon>
        <taxon>Agaricomycetes</taxon>
        <taxon>Agaricomycetidae</taxon>
        <taxon>Atheliales</taxon>
        <taxon>Atheliaceae</taxon>
        <taxon>Athelia</taxon>
    </lineage>
</organism>
<protein>
    <recommendedName>
        <fullName evidence="1">F-box domain-containing protein</fullName>
    </recommendedName>
</protein>
<dbReference type="SUPFAM" id="SSF52047">
    <property type="entry name" value="RNI-like"/>
    <property type="match status" value="1"/>
</dbReference>
<dbReference type="InterPro" id="IPR001810">
    <property type="entry name" value="F-box_dom"/>
</dbReference>
<sequence length="518" mass="58282">MGYSAILLSHYNYLQIGARSWAARAIKSRYEFEVDMYFPATTPVKTVEYQAIHIYRPRTSNADNRSPVEFSSPVQTIPAEIFAEIFSYLGPGHLDDDIQVILHTCARAAILPPTHVCQRWRQIALSTPSLWNRITVYLHYSDNTKAVECAETWLARGGDCPLFVKLLCRGQGVEHQSGWDALLATVIGHSCRWREASFGAPHLNTDLTRIRNRIPLLQTLRLALPRVHPPNAFEAAPMLRSVVDLNSQSLRNFSELPWNQLTDVTANCCSFTQAHSMLQIMPRIVTFTAELKSSRPASMAFLRLSHLRNLTLSYDGISIDCFFNFLELPSLTNFSFSEESGLGITWSTSLISLIHRSSCDIATLDLTLSRNSGSMLPNLNELIRVTPKLKTLDIHNAFYAFSGRRGFQEYSRLVQALTASPACGAGPYPAPELQNLFLDYWEDFQVGLFVDMVESRWRVDLSGPVKRIDSIGLRHVPDAAIFDAVAMGRMREFVAEGLSVRVQVVSGKGRYKLILFDE</sequence>